<keyword evidence="6" id="KW-1185">Reference proteome</keyword>
<dbReference type="Proteomes" id="UP000807469">
    <property type="component" value="Unassembled WGS sequence"/>
</dbReference>
<dbReference type="Pfam" id="PF13519">
    <property type="entry name" value="VWA_2"/>
    <property type="match status" value="1"/>
</dbReference>
<dbReference type="GO" id="GO:0005829">
    <property type="term" value="C:cytosol"/>
    <property type="evidence" value="ECO:0007669"/>
    <property type="project" value="TreeGrafter"/>
</dbReference>
<dbReference type="Pfam" id="PF02809">
    <property type="entry name" value="UIM"/>
    <property type="match status" value="3"/>
</dbReference>
<dbReference type="PROSITE" id="PS50234">
    <property type="entry name" value="VWFA"/>
    <property type="match status" value="1"/>
</dbReference>
<dbReference type="AlphaFoldDB" id="A0A9P6CX47"/>
<dbReference type="Gene3D" id="3.40.50.410">
    <property type="entry name" value="von Willebrand factor, type A domain"/>
    <property type="match status" value="1"/>
</dbReference>
<proteinExistence type="inferred from homology"/>
<evidence type="ECO:0000259" key="4">
    <source>
        <dbReference type="PROSITE" id="PS50234"/>
    </source>
</evidence>
<dbReference type="GO" id="GO:0005634">
    <property type="term" value="C:nucleus"/>
    <property type="evidence" value="ECO:0007669"/>
    <property type="project" value="TreeGrafter"/>
</dbReference>
<dbReference type="PANTHER" id="PTHR10223">
    <property type="entry name" value="26S PROTEASOME NON-ATPASE REGULATORY SUBUNIT 4"/>
    <property type="match status" value="1"/>
</dbReference>
<dbReference type="InterPro" id="IPR036465">
    <property type="entry name" value="vWFA_dom_sf"/>
</dbReference>
<dbReference type="InterPro" id="IPR027040">
    <property type="entry name" value="PSMD4"/>
</dbReference>
<feature type="compositionally biased region" description="Acidic residues" evidence="3">
    <location>
        <begin position="316"/>
        <end position="354"/>
    </location>
</feature>
<evidence type="ECO:0000256" key="3">
    <source>
        <dbReference type="SAM" id="MobiDB-lite"/>
    </source>
</evidence>
<dbReference type="GO" id="GO:0008540">
    <property type="term" value="C:proteasome regulatory particle, base subcomplex"/>
    <property type="evidence" value="ECO:0007669"/>
    <property type="project" value="TreeGrafter"/>
</dbReference>
<dbReference type="Gene3D" id="1.10.287.3990">
    <property type="match status" value="1"/>
</dbReference>
<keyword evidence="2" id="KW-0647">Proteasome</keyword>
<dbReference type="PANTHER" id="PTHR10223:SF0">
    <property type="entry name" value="26S PROTEASOME NON-ATPASE REGULATORY SUBUNIT 4"/>
    <property type="match status" value="1"/>
</dbReference>
<accession>A0A9P6CX47</accession>
<dbReference type="InterPro" id="IPR002035">
    <property type="entry name" value="VWF_A"/>
</dbReference>
<sequence length="379" mass="40026">MPLEATMVIIDNSEYMRNGDYLPTRFDAQADAVNVLFQTKIDSNPENTVGIMTMAGKGPEVLVTHTKDLGQILGGVHTAADKIGGEIDIPTALAVAQLALKHRENKNLRQRIIVFVGSPPGEGEDRDEKAMVKLAKKLKKNNVAVDFVAFGDGIEEGEGERVLKAFVDNINSGDNSHLLTVLPGAHLLSDALISSPILSADRSASIPAEFGGTGGTEAPAAGPSASNDFEFGVDPSLDPELAMALRMSMQEAQAREAAETARAAAAADPAAPAPAAVASAVAAAASTVVADPTDDEEERLLQEALALSKGEASGGADEEEDGDGDVEMEDEEDEDEEEEEEEDEEDEDEEDEDAAIERAIQMSMQTPKDEQNKGGAKKK</sequence>
<dbReference type="SMART" id="SM00726">
    <property type="entry name" value="UIM"/>
    <property type="match status" value="3"/>
</dbReference>
<evidence type="ECO:0000313" key="5">
    <source>
        <dbReference type="EMBL" id="KAF9475899.1"/>
    </source>
</evidence>
<name>A0A9P6CX47_9AGAR</name>
<gene>
    <name evidence="5" type="ORF">BDN70DRAFT_883107</name>
</gene>
<feature type="region of interest" description="Disordered" evidence="3">
    <location>
        <begin position="303"/>
        <end position="379"/>
    </location>
</feature>
<evidence type="ECO:0000313" key="6">
    <source>
        <dbReference type="Proteomes" id="UP000807469"/>
    </source>
</evidence>
<dbReference type="PROSITE" id="PS50330">
    <property type="entry name" value="UIM"/>
    <property type="match status" value="2"/>
</dbReference>
<dbReference type="EMBL" id="MU155314">
    <property type="protein sequence ID" value="KAF9475899.1"/>
    <property type="molecule type" value="Genomic_DNA"/>
</dbReference>
<evidence type="ECO:0000256" key="2">
    <source>
        <dbReference type="ARBA" id="ARBA00022942"/>
    </source>
</evidence>
<organism evidence="5 6">
    <name type="scientific">Pholiota conissans</name>
    <dbReference type="NCBI Taxonomy" id="109636"/>
    <lineage>
        <taxon>Eukaryota</taxon>
        <taxon>Fungi</taxon>
        <taxon>Dikarya</taxon>
        <taxon>Basidiomycota</taxon>
        <taxon>Agaricomycotina</taxon>
        <taxon>Agaricomycetes</taxon>
        <taxon>Agaricomycetidae</taxon>
        <taxon>Agaricales</taxon>
        <taxon>Agaricineae</taxon>
        <taxon>Strophariaceae</taxon>
        <taxon>Pholiota</taxon>
    </lineage>
</organism>
<dbReference type="OrthoDB" id="1731724at2759"/>
<reference evidence="5" key="1">
    <citation type="submission" date="2020-11" db="EMBL/GenBank/DDBJ databases">
        <authorList>
            <consortium name="DOE Joint Genome Institute"/>
            <person name="Ahrendt S."/>
            <person name="Riley R."/>
            <person name="Andreopoulos W."/>
            <person name="Labutti K."/>
            <person name="Pangilinan J."/>
            <person name="Ruiz-Duenas F.J."/>
            <person name="Barrasa J.M."/>
            <person name="Sanchez-Garcia M."/>
            <person name="Camarero S."/>
            <person name="Miyauchi S."/>
            <person name="Serrano A."/>
            <person name="Linde D."/>
            <person name="Babiker R."/>
            <person name="Drula E."/>
            <person name="Ayuso-Fernandez I."/>
            <person name="Pacheco R."/>
            <person name="Padilla G."/>
            <person name="Ferreira P."/>
            <person name="Barriuso J."/>
            <person name="Kellner H."/>
            <person name="Castanera R."/>
            <person name="Alfaro M."/>
            <person name="Ramirez L."/>
            <person name="Pisabarro A.G."/>
            <person name="Kuo A."/>
            <person name="Tritt A."/>
            <person name="Lipzen A."/>
            <person name="He G."/>
            <person name="Yan M."/>
            <person name="Ng V."/>
            <person name="Cullen D."/>
            <person name="Martin F."/>
            <person name="Rosso M.-N."/>
            <person name="Henrissat B."/>
            <person name="Hibbett D."/>
            <person name="Martinez A.T."/>
            <person name="Grigoriev I.V."/>
        </authorList>
    </citation>
    <scope>NUCLEOTIDE SEQUENCE</scope>
    <source>
        <strain evidence="5">CIRM-BRFM 674</strain>
    </source>
</reference>
<evidence type="ECO:0000256" key="1">
    <source>
        <dbReference type="ARBA" id="ARBA00005574"/>
    </source>
</evidence>
<dbReference type="SUPFAM" id="SSF53300">
    <property type="entry name" value="vWA-like"/>
    <property type="match status" value="1"/>
</dbReference>
<dbReference type="SMART" id="SM00327">
    <property type="entry name" value="VWA"/>
    <property type="match status" value="1"/>
</dbReference>
<dbReference type="FunFam" id="3.40.50.410:FF:000005">
    <property type="entry name" value="26S proteasome non-ATPase regulatory subunit 4"/>
    <property type="match status" value="1"/>
</dbReference>
<comment type="similarity">
    <text evidence="1">Belongs to the proteasome subunit S5A family.</text>
</comment>
<dbReference type="InterPro" id="IPR003903">
    <property type="entry name" value="UIM_dom"/>
</dbReference>
<dbReference type="GO" id="GO:0043161">
    <property type="term" value="P:proteasome-mediated ubiquitin-dependent protein catabolic process"/>
    <property type="evidence" value="ECO:0007669"/>
    <property type="project" value="TreeGrafter"/>
</dbReference>
<comment type="caution">
    <text evidence="5">The sequence shown here is derived from an EMBL/GenBank/DDBJ whole genome shotgun (WGS) entry which is preliminary data.</text>
</comment>
<protein>
    <recommendedName>
        <fullName evidence="4">VWFA domain-containing protein</fullName>
    </recommendedName>
</protein>
<dbReference type="GO" id="GO:0036435">
    <property type="term" value="F:K48-linked polyubiquitin modification-dependent protein binding"/>
    <property type="evidence" value="ECO:0007669"/>
    <property type="project" value="UniProtKB-ARBA"/>
</dbReference>
<feature type="domain" description="VWFA" evidence="4">
    <location>
        <begin position="5"/>
        <end position="197"/>
    </location>
</feature>